<dbReference type="InterPro" id="IPR053772">
    <property type="entry name" value="At1g61320/At1g61330-like"/>
</dbReference>
<evidence type="ECO:0000313" key="1">
    <source>
        <dbReference type="EnsemblPlants" id="EMT04076"/>
    </source>
</evidence>
<dbReference type="PANTHER" id="PTHR34145">
    <property type="entry name" value="OS02G0105600 PROTEIN"/>
    <property type="match status" value="1"/>
</dbReference>
<dbReference type="AlphaFoldDB" id="M8AHX0"/>
<sequence length="254" mass="29126">MTPKKMYARRGCKVDDEALANRGIELDMPSLRSLSYNGFPVKISLESPAPELRRVNLHPTRYDNYYQVIIVKHYEPTSRMIRSFSSTRALTLNVHCIEEIAAGDVALPTFPNLKLLDLTGEYEHLENDDTQLAMARLLGSCPAMSQLRLRLKMKPGQCHRQSKNNPPGGAFSVSMDRFNRARRLGQHHAWLFEQGDAALAKFLVENAMVLKEMRINDGTQFWTEHLHNNVARWRADSFRRKNLPVTRGFSVFRA</sequence>
<organism evidence="1">
    <name type="scientific">Aegilops tauschii</name>
    <name type="common">Tausch's goatgrass</name>
    <name type="synonym">Aegilops squarrosa</name>
    <dbReference type="NCBI Taxonomy" id="37682"/>
    <lineage>
        <taxon>Eukaryota</taxon>
        <taxon>Viridiplantae</taxon>
        <taxon>Streptophyta</taxon>
        <taxon>Embryophyta</taxon>
        <taxon>Tracheophyta</taxon>
        <taxon>Spermatophyta</taxon>
        <taxon>Magnoliopsida</taxon>
        <taxon>Liliopsida</taxon>
        <taxon>Poales</taxon>
        <taxon>Poaceae</taxon>
        <taxon>BOP clade</taxon>
        <taxon>Pooideae</taxon>
        <taxon>Triticodae</taxon>
        <taxon>Triticeae</taxon>
        <taxon>Triticinae</taxon>
        <taxon>Aegilops</taxon>
    </lineage>
</organism>
<dbReference type="PANTHER" id="PTHR34145:SF28">
    <property type="entry name" value="F-BOX DOMAIN-CONTAINING PROTEIN"/>
    <property type="match status" value="1"/>
</dbReference>
<reference evidence="1" key="1">
    <citation type="submission" date="2015-06" db="UniProtKB">
        <authorList>
            <consortium name="EnsemblPlants"/>
        </authorList>
    </citation>
    <scope>IDENTIFICATION</scope>
</reference>
<dbReference type="EnsemblPlants" id="EMT04076">
    <property type="protein sequence ID" value="EMT04076"/>
    <property type="gene ID" value="F775_01272"/>
</dbReference>
<proteinExistence type="predicted"/>
<name>M8AHX0_AEGTA</name>
<protein>
    <recommendedName>
        <fullName evidence="2">FBD domain-containing protein</fullName>
    </recommendedName>
</protein>
<evidence type="ECO:0008006" key="2">
    <source>
        <dbReference type="Google" id="ProtNLM"/>
    </source>
</evidence>
<accession>M8AHX0</accession>